<dbReference type="PANTHER" id="PTHR30465:SF0">
    <property type="entry name" value="OLIGOPEPTIDE TRANSPORT SYSTEM PERMEASE PROTEIN APPB"/>
    <property type="match status" value="1"/>
</dbReference>
<dbReference type="PROSITE" id="PS50928">
    <property type="entry name" value="ABC_TM1"/>
    <property type="match status" value="1"/>
</dbReference>
<dbReference type="AlphaFoldDB" id="A0A1Q5Q0P6"/>
<feature type="transmembrane region" description="Helical" evidence="7">
    <location>
        <begin position="296"/>
        <end position="320"/>
    </location>
</feature>
<keyword evidence="5 7" id="KW-1133">Transmembrane helix</keyword>
<evidence type="ECO:0000313" key="9">
    <source>
        <dbReference type="EMBL" id="OKL53428.1"/>
    </source>
</evidence>
<dbReference type="OrthoDB" id="3171583at2"/>
<dbReference type="InterPro" id="IPR000515">
    <property type="entry name" value="MetI-like"/>
</dbReference>
<dbReference type="Gene3D" id="1.10.3720.10">
    <property type="entry name" value="MetI-like"/>
    <property type="match status" value="1"/>
</dbReference>
<gene>
    <name evidence="9" type="ORF">BSZ39_09615</name>
</gene>
<proteinExistence type="inferred from homology"/>
<dbReference type="RefSeq" id="WP_073717120.1">
    <property type="nucleotide sequence ID" value="NZ_MQVR01000062.1"/>
</dbReference>
<keyword evidence="4 7" id="KW-0812">Transmembrane</keyword>
<dbReference type="EMBL" id="MQVR01000062">
    <property type="protein sequence ID" value="OKL53428.1"/>
    <property type="molecule type" value="Genomic_DNA"/>
</dbReference>
<evidence type="ECO:0000256" key="1">
    <source>
        <dbReference type="ARBA" id="ARBA00004651"/>
    </source>
</evidence>
<protein>
    <submittedName>
        <fullName evidence="9">Peptide ABC transporter permease</fullName>
    </submittedName>
</protein>
<evidence type="ECO:0000256" key="2">
    <source>
        <dbReference type="ARBA" id="ARBA00022448"/>
    </source>
</evidence>
<feature type="transmembrane region" description="Helical" evidence="7">
    <location>
        <begin position="104"/>
        <end position="123"/>
    </location>
</feature>
<dbReference type="PANTHER" id="PTHR30465">
    <property type="entry name" value="INNER MEMBRANE ABC TRANSPORTER"/>
    <property type="match status" value="1"/>
</dbReference>
<evidence type="ECO:0000256" key="5">
    <source>
        <dbReference type="ARBA" id="ARBA00022989"/>
    </source>
</evidence>
<comment type="similarity">
    <text evidence="7">Belongs to the binding-protein-dependent transport system permease family.</text>
</comment>
<dbReference type="GO" id="GO:0005886">
    <property type="term" value="C:plasma membrane"/>
    <property type="evidence" value="ECO:0007669"/>
    <property type="project" value="UniProtKB-SubCell"/>
</dbReference>
<feature type="transmembrane region" description="Helical" evidence="7">
    <location>
        <begin position="135"/>
        <end position="154"/>
    </location>
</feature>
<feature type="transmembrane region" description="Helical" evidence="7">
    <location>
        <begin position="255"/>
        <end position="276"/>
    </location>
</feature>
<evidence type="ECO:0000313" key="10">
    <source>
        <dbReference type="Proteomes" id="UP000185628"/>
    </source>
</evidence>
<dbReference type="Proteomes" id="UP000185628">
    <property type="component" value="Unassembled WGS sequence"/>
</dbReference>
<sequence>MTYYLIRRILNYIVLLFIAITLAYIMASSFLRPEELFANRQPPMPPEQIRAYLQGYNISSETPVLERYWTWLTNVFVHWDWGYSPQGDSVNGEMSRRAFVSLRLVTIGALVGMVGGVAIGAWTATKQYSVADRTISIIALILISTPSIVLAIALQIMAVNFNRATGTEFFEFIGEYGQHGDYFGAAFFDRLQHLLLPTVSMSAMGLASYSRYQRNLMLDTLGADYVRTARAKGLIKRKAVTRHALRTSLIPMGTYFAFAVTGLMLGAAITESVFGWNGMGIYGVETIQKADINGTVAVVAFSGACTLAGAFLSDVLVAVIDPRVRVS</sequence>
<reference evidence="10" key="1">
    <citation type="submission" date="2016-12" db="EMBL/GenBank/DDBJ databases">
        <authorList>
            <person name="Meng X."/>
        </authorList>
    </citation>
    <scope>NUCLEOTIDE SEQUENCE [LARGE SCALE GENOMIC DNA]</scope>
    <source>
        <strain evidence="10">DSM 19116</strain>
    </source>
</reference>
<keyword evidence="2 7" id="KW-0813">Transport</keyword>
<dbReference type="GO" id="GO:0055085">
    <property type="term" value="P:transmembrane transport"/>
    <property type="evidence" value="ECO:0007669"/>
    <property type="project" value="InterPro"/>
</dbReference>
<evidence type="ECO:0000256" key="3">
    <source>
        <dbReference type="ARBA" id="ARBA00022475"/>
    </source>
</evidence>
<keyword evidence="6 7" id="KW-0472">Membrane</keyword>
<organism evidence="9 10">
    <name type="scientific">Bowdeniella nasicola</name>
    <dbReference type="NCBI Taxonomy" id="208480"/>
    <lineage>
        <taxon>Bacteria</taxon>
        <taxon>Bacillati</taxon>
        <taxon>Actinomycetota</taxon>
        <taxon>Actinomycetes</taxon>
        <taxon>Actinomycetales</taxon>
        <taxon>Actinomycetaceae</taxon>
        <taxon>Bowdeniella</taxon>
    </lineage>
</organism>
<evidence type="ECO:0000259" key="8">
    <source>
        <dbReference type="PROSITE" id="PS50928"/>
    </source>
</evidence>
<feature type="transmembrane region" description="Helical" evidence="7">
    <location>
        <begin position="12"/>
        <end position="31"/>
    </location>
</feature>
<evidence type="ECO:0000256" key="6">
    <source>
        <dbReference type="ARBA" id="ARBA00023136"/>
    </source>
</evidence>
<dbReference type="SUPFAM" id="SSF161098">
    <property type="entry name" value="MetI-like"/>
    <property type="match status" value="1"/>
</dbReference>
<comment type="caution">
    <text evidence="9">The sequence shown here is derived from an EMBL/GenBank/DDBJ whole genome shotgun (WGS) entry which is preliminary data.</text>
</comment>
<evidence type="ECO:0000256" key="4">
    <source>
        <dbReference type="ARBA" id="ARBA00022692"/>
    </source>
</evidence>
<evidence type="ECO:0000256" key="7">
    <source>
        <dbReference type="RuleBase" id="RU363032"/>
    </source>
</evidence>
<feature type="domain" description="ABC transmembrane type-1" evidence="8">
    <location>
        <begin position="98"/>
        <end position="317"/>
    </location>
</feature>
<dbReference type="Pfam" id="PF00528">
    <property type="entry name" value="BPD_transp_1"/>
    <property type="match status" value="1"/>
</dbReference>
<dbReference type="InterPro" id="IPR035906">
    <property type="entry name" value="MetI-like_sf"/>
</dbReference>
<dbReference type="CDD" id="cd06261">
    <property type="entry name" value="TM_PBP2"/>
    <property type="match status" value="1"/>
</dbReference>
<keyword evidence="3" id="KW-1003">Cell membrane</keyword>
<keyword evidence="10" id="KW-1185">Reference proteome</keyword>
<accession>A0A1Q5Q0P6</accession>
<name>A0A1Q5Q0P6_9ACTO</name>
<dbReference type="STRING" id="208480.SAMN02910418_00060"/>
<comment type="subcellular location">
    <subcellularLocation>
        <location evidence="1 7">Cell membrane</location>
        <topology evidence="1 7">Multi-pass membrane protein</topology>
    </subcellularLocation>
</comment>